<dbReference type="AlphaFoldDB" id="A0A8X8XRA4"/>
<dbReference type="SUPFAM" id="SSF50978">
    <property type="entry name" value="WD40 repeat-like"/>
    <property type="match status" value="1"/>
</dbReference>
<dbReference type="Gene3D" id="2.130.10.10">
    <property type="entry name" value="YVTN repeat-like/Quinoprotein amine dehydrogenase"/>
    <property type="match status" value="2"/>
</dbReference>
<dbReference type="PANTHER" id="PTHR44675">
    <property type="entry name" value="PAK1 INTERACTING PROTEIN 1"/>
    <property type="match status" value="1"/>
</dbReference>
<dbReference type="PANTHER" id="PTHR44675:SF1">
    <property type="entry name" value="P21-ACTIVATED PROTEIN KINASE-INTERACTING PROTEIN 1"/>
    <property type="match status" value="1"/>
</dbReference>
<dbReference type="InterPro" id="IPR001680">
    <property type="entry name" value="WD40_rpt"/>
</dbReference>
<keyword evidence="1" id="KW-0853">WD repeat</keyword>
<evidence type="ECO:0008006" key="5">
    <source>
        <dbReference type="Google" id="ProtNLM"/>
    </source>
</evidence>
<dbReference type="InterPro" id="IPR036322">
    <property type="entry name" value="WD40_repeat_dom_sf"/>
</dbReference>
<comment type="caution">
    <text evidence="3">The sequence shown here is derived from an EMBL/GenBank/DDBJ whole genome shotgun (WGS) entry which is preliminary data.</text>
</comment>
<evidence type="ECO:0000256" key="2">
    <source>
        <dbReference type="SAM" id="MobiDB-lite"/>
    </source>
</evidence>
<evidence type="ECO:0000313" key="4">
    <source>
        <dbReference type="Proteomes" id="UP000298416"/>
    </source>
</evidence>
<dbReference type="InterPro" id="IPR051959">
    <property type="entry name" value="PAK1-Kinase_Regulator"/>
</dbReference>
<dbReference type="PROSITE" id="PS50082">
    <property type="entry name" value="WD_REPEATS_2"/>
    <property type="match status" value="1"/>
</dbReference>
<dbReference type="Proteomes" id="UP000298416">
    <property type="component" value="Unassembled WGS sequence"/>
</dbReference>
<reference evidence="3" key="1">
    <citation type="submission" date="2018-01" db="EMBL/GenBank/DDBJ databases">
        <authorList>
            <person name="Mao J.F."/>
        </authorList>
    </citation>
    <scope>NUCLEOTIDE SEQUENCE</scope>
    <source>
        <strain evidence="3">Huo1</strain>
        <tissue evidence="3">Leaf</tissue>
    </source>
</reference>
<proteinExistence type="predicted"/>
<protein>
    <recommendedName>
        <fullName evidence="5">Protein MAK11</fullName>
    </recommendedName>
</protein>
<dbReference type="Pfam" id="PF00400">
    <property type="entry name" value="WD40"/>
    <property type="match status" value="2"/>
</dbReference>
<accession>A0A8X8XRA4</accession>
<reference evidence="3" key="2">
    <citation type="submission" date="2020-08" db="EMBL/GenBank/DDBJ databases">
        <title>Plant Genome Project.</title>
        <authorList>
            <person name="Zhang R.-G."/>
        </authorList>
    </citation>
    <scope>NUCLEOTIDE SEQUENCE</scope>
    <source>
        <strain evidence="3">Huo1</strain>
        <tissue evidence="3">Leaf</tissue>
    </source>
</reference>
<feature type="region of interest" description="Disordered" evidence="2">
    <location>
        <begin position="325"/>
        <end position="345"/>
    </location>
</feature>
<feature type="repeat" description="WD" evidence="1">
    <location>
        <begin position="281"/>
        <end position="297"/>
    </location>
</feature>
<evidence type="ECO:0000313" key="3">
    <source>
        <dbReference type="EMBL" id="KAG6416750.1"/>
    </source>
</evidence>
<dbReference type="InterPro" id="IPR015943">
    <property type="entry name" value="WD40/YVTN_repeat-like_dom_sf"/>
</dbReference>
<keyword evidence="4" id="KW-1185">Reference proteome</keyword>
<name>A0A8X8XRA4_SALSN</name>
<sequence>MNLCSNTLLNRRWNFEMITTSDGAWELSVECATHDQEERVSDLWSKPMTDGVGTKVGLSDPTVPSGRAITTSHVYDQTALVSAMSSAAAAISVFVLLSLAPPEVLSDALGSDADGSVSIYDADPFVLLKSVKIHKKTINSMSVHPSGKIALTVGHDQCMALVNLVRGRRSFYCKIGKEASLVQFDESGDRFSMVVDEKVSIHEAEDAKLIVELDNTKKVLCAASGANGILYTGGEDRNISAWDTVSGKLAYSIENAHAARVKGIVVLSKSNADSGTENPYLVASAASDGVIRVWDVRKAVEGKPLTEVHTKSRLTCLAGSSIRSLKRQRNEKPNTDENLNAAVES</sequence>
<evidence type="ECO:0000256" key="1">
    <source>
        <dbReference type="PROSITE-ProRule" id="PRU00221"/>
    </source>
</evidence>
<gene>
    <name evidence="3" type="ORF">SASPL_124188</name>
</gene>
<dbReference type="EMBL" id="PNBA02000008">
    <property type="protein sequence ID" value="KAG6416750.1"/>
    <property type="molecule type" value="Genomic_DNA"/>
</dbReference>
<organism evidence="3">
    <name type="scientific">Salvia splendens</name>
    <name type="common">Scarlet sage</name>
    <dbReference type="NCBI Taxonomy" id="180675"/>
    <lineage>
        <taxon>Eukaryota</taxon>
        <taxon>Viridiplantae</taxon>
        <taxon>Streptophyta</taxon>
        <taxon>Embryophyta</taxon>
        <taxon>Tracheophyta</taxon>
        <taxon>Spermatophyta</taxon>
        <taxon>Magnoliopsida</taxon>
        <taxon>eudicotyledons</taxon>
        <taxon>Gunneridae</taxon>
        <taxon>Pentapetalae</taxon>
        <taxon>asterids</taxon>
        <taxon>lamiids</taxon>
        <taxon>Lamiales</taxon>
        <taxon>Lamiaceae</taxon>
        <taxon>Nepetoideae</taxon>
        <taxon>Mentheae</taxon>
        <taxon>Salviinae</taxon>
        <taxon>Salvia</taxon>
        <taxon>Salvia subgen. Calosphace</taxon>
        <taxon>core Calosphace</taxon>
    </lineage>
</organism>
<dbReference type="SMART" id="SM00320">
    <property type="entry name" value="WD40"/>
    <property type="match status" value="3"/>
</dbReference>